<keyword evidence="1" id="KW-0472">Membrane</keyword>
<organism evidence="2">
    <name type="scientific">Rhizophora mucronata</name>
    <name type="common">Asiatic mangrove</name>
    <dbReference type="NCBI Taxonomy" id="61149"/>
    <lineage>
        <taxon>Eukaryota</taxon>
        <taxon>Viridiplantae</taxon>
        <taxon>Streptophyta</taxon>
        <taxon>Embryophyta</taxon>
        <taxon>Tracheophyta</taxon>
        <taxon>Spermatophyta</taxon>
        <taxon>Magnoliopsida</taxon>
        <taxon>eudicotyledons</taxon>
        <taxon>Gunneridae</taxon>
        <taxon>Pentapetalae</taxon>
        <taxon>rosids</taxon>
        <taxon>fabids</taxon>
        <taxon>Malpighiales</taxon>
        <taxon>Rhizophoraceae</taxon>
        <taxon>Rhizophora</taxon>
    </lineage>
</organism>
<proteinExistence type="predicted"/>
<sequence length="23" mass="2724">MKEYSLYWISNALVFSANIVFLD</sequence>
<evidence type="ECO:0000256" key="1">
    <source>
        <dbReference type="SAM" id="Phobius"/>
    </source>
</evidence>
<feature type="transmembrane region" description="Helical" evidence="1">
    <location>
        <begin position="6"/>
        <end position="22"/>
    </location>
</feature>
<name>A0A2P2IH62_RHIMU</name>
<dbReference type="EMBL" id="GGEC01000080">
    <property type="protein sequence ID" value="MBW80563.1"/>
    <property type="molecule type" value="Transcribed_RNA"/>
</dbReference>
<reference evidence="2" key="1">
    <citation type="submission" date="2018-02" db="EMBL/GenBank/DDBJ databases">
        <title>Rhizophora mucronata_Transcriptome.</title>
        <authorList>
            <person name="Meera S.P."/>
            <person name="Sreeshan A."/>
            <person name="Augustine A."/>
        </authorList>
    </citation>
    <scope>NUCLEOTIDE SEQUENCE</scope>
    <source>
        <tissue evidence="2">Leaf</tissue>
    </source>
</reference>
<keyword evidence="1" id="KW-1133">Transmembrane helix</keyword>
<keyword evidence="1" id="KW-0812">Transmembrane</keyword>
<protein>
    <submittedName>
        <fullName evidence="2">Uncharacterized protein</fullName>
    </submittedName>
</protein>
<dbReference type="AlphaFoldDB" id="A0A2P2IH62"/>
<evidence type="ECO:0000313" key="2">
    <source>
        <dbReference type="EMBL" id="MBW80563.1"/>
    </source>
</evidence>
<accession>A0A2P2IH62</accession>